<sequence>MKKQVSVWIQKFSIDRTAVFGAIFFDLLYCLGMLANDRLITRNRFFDGSGMGGLLFIGLLFFVLGYFLLKKCFLYIERSQTQRLFIQTSLLETLKVFFFHYWFLFLLAWLPYWLMRFPGNLDPDTFWQILQPYGLMAASDHHPWFDTMLFYKFWRIGDFLGSNLWSVAIYAWLQMAATAAAFSLFLCYIKAHGVRPRVIRTATFFYALFPVIPLFAQTMAKDMLNGWIFVLFFLSVIECVRSRGAVLKSLRFCGILLILLFLMALTKKVGIYIVVVSLFGVFCYCNNGHRRILWIMFFYLVFFCGLWSHVVLPMWGVASGEQKEMLSIPSQQVACLIQREPKALSENDWQIIQGVYQKPRAMAQDYNPLRADATKSHWKKNASNTDRMNFIKWYLKAWTRFPKTFCLSLAANDYGLLSVDATCQGDESLIYYRNNLPNQNGGYASEKIYARWSNGKASISQVHQIFKRAYRSIKVQRWADAFDMMLLHVENAAAVLFSKVLFATWLPFALVFYAIRSRRWNILIALIPVLLTTLTLSVGPVILPRYMVCSVYAVPIIFSLPFLLKKQEVSVATDQEFASDGYHRI</sequence>
<feature type="transmembrane region" description="Helical" evidence="1">
    <location>
        <begin position="201"/>
        <end position="218"/>
    </location>
</feature>
<feature type="transmembrane region" description="Helical" evidence="1">
    <location>
        <begin position="292"/>
        <end position="315"/>
    </location>
</feature>
<comment type="caution">
    <text evidence="2">The sequence shown here is derived from an EMBL/GenBank/DDBJ whole genome shotgun (WGS) entry which is preliminary data.</text>
</comment>
<dbReference type="RefSeq" id="WP_006598124.1">
    <property type="nucleotide sequence ID" value="NZ_GL622359.1"/>
</dbReference>
<dbReference type="EMBL" id="AEQN01000011">
    <property type="protein sequence ID" value="EFV02277.1"/>
    <property type="molecule type" value="Genomic_DNA"/>
</dbReference>
<keyword evidence="1" id="KW-0812">Transmembrane</keyword>
<dbReference type="Pfam" id="PF19484">
    <property type="entry name" value="DUF6020"/>
    <property type="match status" value="1"/>
</dbReference>
<keyword evidence="1" id="KW-1133">Transmembrane helix</keyword>
<feature type="transmembrane region" description="Helical" evidence="1">
    <location>
        <begin position="169"/>
        <end position="189"/>
    </location>
</feature>
<feature type="transmembrane region" description="Helical" evidence="1">
    <location>
        <begin position="522"/>
        <end position="539"/>
    </location>
</feature>
<reference evidence="2 3" key="1">
    <citation type="submission" date="2010-12" db="EMBL/GenBank/DDBJ databases">
        <authorList>
            <person name="Muzny D."/>
            <person name="Qin X."/>
            <person name="Deng J."/>
            <person name="Jiang H."/>
            <person name="Liu Y."/>
            <person name="Qu J."/>
            <person name="Song X.-Z."/>
            <person name="Zhang L."/>
            <person name="Thornton R."/>
            <person name="Coyle M."/>
            <person name="Francisco L."/>
            <person name="Jackson L."/>
            <person name="Javaid M."/>
            <person name="Korchina V."/>
            <person name="Kovar C."/>
            <person name="Mata R."/>
            <person name="Mathew T."/>
            <person name="Ngo R."/>
            <person name="Nguyen L."/>
            <person name="Nguyen N."/>
            <person name="Okwuonu G."/>
            <person name="Ongeri F."/>
            <person name="Pham C."/>
            <person name="Simmons D."/>
            <person name="Wilczek-Boney K."/>
            <person name="Hale W."/>
            <person name="Jakkamsetti A."/>
            <person name="Pham P."/>
            <person name="Ruth R."/>
            <person name="San Lucas F."/>
            <person name="Warren J."/>
            <person name="Zhang J."/>
            <person name="Zhao Z."/>
            <person name="Zhou C."/>
            <person name="Zhu D."/>
            <person name="Lee S."/>
            <person name="Bess C."/>
            <person name="Blankenburg K."/>
            <person name="Forbes L."/>
            <person name="Fu Q."/>
            <person name="Gubbala S."/>
            <person name="Hirani K."/>
            <person name="Jayaseelan J.C."/>
            <person name="Lara F."/>
            <person name="Munidasa M."/>
            <person name="Palculict T."/>
            <person name="Patil S."/>
            <person name="Pu L.-L."/>
            <person name="Saada N."/>
            <person name="Tang L."/>
            <person name="Weissenberger G."/>
            <person name="Zhu Y."/>
            <person name="Hemphill L."/>
            <person name="Shang Y."/>
            <person name="Youmans B."/>
            <person name="Ayvaz T."/>
            <person name="Ross M."/>
            <person name="Santibanez J."/>
            <person name="Aqrawi P."/>
            <person name="Gross S."/>
            <person name="Joshi V."/>
            <person name="Fowler G."/>
            <person name="Nazareth L."/>
            <person name="Reid J."/>
            <person name="Worley K."/>
            <person name="Petrosino J."/>
            <person name="Highlander S."/>
            <person name="Gibbs R."/>
        </authorList>
    </citation>
    <scope>NUCLEOTIDE SEQUENCE [LARGE SCALE GENOMIC DNA]</scope>
    <source>
        <strain evidence="2 3">ATCC 23263</strain>
    </source>
</reference>
<feature type="transmembrane region" description="Helical" evidence="1">
    <location>
        <begin position="224"/>
        <end position="240"/>
    </location>
</feature>
<dbReference type="eggNOG" id="ENOG5031X8H">
    <property type="taxonomic scope" value="Bacteria"/>
</dbReference>
<keyword evidence="1" id="KW-0472">Membrane</keyword>
<feature type="transmembrane region" description="Helical" evidence="1">
    <location>
        <begin position="545"/>
        <end position="564"/>
    </location>
</feature>
<dbReference type="OrthoDB" id="2137478at2"/>
<feature type="transmembrane region" description="Helical" evidence="1">
    <location>
        <begin position="96"/>
        <end position="114"/>
    </location>
</feature>
<feature type="transmembrane region" description="Helical" evidence="1">
    <location>
        <begin position="492"/>
        <end position="515"/>
    </location>
</feature>
<evidence type="ECO:0000256" key="1">
    <source>
        <dbReference type="SAM" id="Phobius"/>
    </source>
</evidence>
<keyword evidence="3" id="KW-1185">Reference proteome</keyword>
<feature type="transmembrane region" description="Helical" evidence="1">
    <location>
        <begin position="269"/>
        <end position="285"/>
    </location>
</feature>
<dbReference type="AlphaFoldDB" id="E6MFB7"/>
<evidence type="ECO:0000313" key="3">
    <source>
        <dbReference type="Proteomes" id="UP000004754"/>
    </source>
</evidence>
<proteinExistence type="predicted"/>
<feature type="transmembrane region" description="Helical" evidence="1">
    <location>
        <begin position="12"/>
        <end position="34"/>
    </location>
</feature>
<evidence type="ECO:0000313" key="2">
    <source>
        <dbReference type="EMBL" id="EFV02277.1"/>
    </source>
</evidence>
<feature type="transmembrane region" description="Helical" evidence="1">
    <location>
        <begin position="54"/>
        <end position="76"/>
    </location>
</feature>
<organism evidence="2 3">
    <name type="scientific">Pseudoramibacter alactolyticus ATCC 23263</name>
    <dbReference type="NCBI Taxonomy" id="887929"/>
    <lineage>
        <taxon>Bacteria</taxon>
        <taxon>Bacillati</taxon>
        <taxon>Bacillota</taxon>
        <taxon>Clostridia</taxon>
        <taxon>Eubacteriales</taxon>
        <taxon>Eubacteriaceae</taxon>
        <taxon>Pseudoramibacter</taxon>
    </lineage>
</organism>
<feature type="transmembrane region" description="Helical" evidence="1">
    <location>
        <begin position="245"/>
        <end position="263"/>
    </location>
</feature>
<accession>E6MFB7</accession>
<gene>
    <name evidence="2" type="ORF">HMP0721_0700</name>
</gene>
<dbReference type="InterPro" id="IPR046062">
    <property type="entry name" value="DUF6020"/>
</dbReference>
<dbReference type="Proteomes" id="UP000004754">
    <property type="component" value="Unassembled WGS sequence"/>
</dbReference>
<dbReference type="HOGENOM" id="CLU_022806_0_0_9"/>
<evidence type="ECO:0008006" key="4">
    <source>
        <dbReference type="Google" id="ProtNLM"/>
    </source>
</evidence>
<protein>
    <recommendedName>
        <fullName evidence="4">Glycosyltransferase RgtA/B/C/D-like domain-containing protein</fullName>
    </recommendedName>
</protein>
<dbReference type="STRING" id="887929.HMP0721_0700"/>
<name>E6MFB7_9FIRM</name>